<dbReference type="EMBL" id="LFZS01000007">
    <property type="protein sequence ID" value="ONN54171.1"/>
    <property type="molecule type" value="Genomic_DNA"/>
</dbReference>
<keyword evidence="1" id="KW-0732">Signal</keyword>
<evidence type="ECO:0000313" key="3">
    <source>
        <dbReference type="Proteomes" id="UP000189376"/>
    </source>
</evidence>
<accession>A0A1V2UW31</accession>
<dbReference type="Proteomes" id="UP000189376">
    <property type="component" value="Unassembled WGS sequence"/>
</dbReference>
<name>A0A1V2UW31_9GAMM</name>
<dbReference type="AlphaFoldDB" id="A0A1V2UW31"/>
<comment type="caution">
    <text evidence="2">The sequence shown here is derived from an EMBL/GenBank/DDBJ whole genome shotgun (WGS) entry which is preliminary data.</text>
</comment>
<feature type="chain" id="PRO_5012257076" evidence="1">
    <location>
        <begin position="20"/>
        <end position="112"/>
    </location>
</feature>
<reference evidence="2 3" key="1">
    <citation type="submission" date="2015-07" db="EMBL/GenBank/DDBJ databases">
        <title>Acinetobacter yuneri, a novel member of Acinetobacter calcoaceticus-Acinetobacter baumannii complex isolated from clinical specimen.</title>
        <authorList>
            <person name="Yu Y."/>
        </authorList>
    </citation>
    <scope>NUCLEOTIDE SEQUENCE [LARGE SCALE GENOMIC DNA]</scope>
    <source>
        <strain evidence="2 3">A362</strain>
    </source>
</reference>
<feature type="signal peptide" evidence="1">
    <location>
        <begin position="1"/>
        <end position="19"/>
    </location>
</feature>
<dbReference type="RefSeq" id="WP_077169285.1">
    <property type="nucleotide sequence ID" value="NZ_LFZS01000007.1"/>
</dbReference>
<sequence length="112" mass="13087">MRNFLVTAFTLLVGSSVYAAQEPKTYIQRTTCERTVQLHGFLSRAQLDCNYHYTSQELVHESDKCTIHELGEKYGKEVMRLGMDQFEARKREDMKGQLCSTVLKEFPNYIRK</sequence>
<organism evidence="2 3">
    <name type="scientific">Acinetobacter genomosp. 33YU</name>
    <dbReference type="NCBI Taxonomy" id="1675530"/>
    <lineage>
        <taxon>Bacteria</taxon>
        <taxon>Pseudomonadati</taxon>
        <taxon>Pseudomonadota</taxon>
        <taxon>Gammaproteobacteria</taxon>
        <taxon>Moraxellales</taxon>
        <taxon>Moraxellaceae</taxon>
        <taxon>Acinetobacter</taxon>
    </lineage>
</organism>
<proteinExistence type="predicted"/>
<evidence type="ECO:0000256" key="1">
    <source>
        <dbReference type="SAM" id="SignalP"/>
    </source>
</evidence>
<keyword evidence="3" id="KW-1185">Reference proteome</keyword>
<evidence type="ECO:0000313" key="2">
    <source>
        <dbReference type="EMBL" id="ONN54171.1"/>
    </source>
</evidence>
<protein>
    <submittedName>
        <fullName evidence="2">Uncharacterized protein</fullName>
    </submittedName>
</protein>
<gene>
    <name evidence="2" type="ORF">AC058_10360</name>
</gene>